<dbReference type="Gene3D" id="3.10.20.30">
    <property type="match status" value="1"/>
</dbReference>
<dbReference type="EMBL" id="WLVL01000016">
    <property type="protein sequence ID" value="MTB70974.1"/>
    <property type="molecule type" value="Genomic_DNA"/>
</dbReference>
<evidence type="ECO:0000313" key="2">
    <source>
        <dbReference type="Proteomes" id="UP000431092"/>
    </source>
</evidence>
<protein>
    <submittedName>
        <fullName evidence="1">Sulfur carrier protein ThiS</fullName>
    </submittedName>
</protein>
<accession>A0A6I3I457</accession>
<comment type="caution">
    <text evidence="1">The sequence shown here is derived from an EMBL/GenBank/DDBJ whole genome shotgun (WGS) entry which is preliminary data.</text>
</comment>
<proteinExistence type="predicted"/>
<dbReference type="Pfam" id="PF02597">
    <property type="entry name" value="ThiS"/>
    <property type="match status" value="1"/>
</dbReference>
<dbReference type="SUPFAM" id="SSF54285">
    <property type="entry name" value="MoaD/ThiS"/>
    <property type="match status" value="1"/>
</dbReference>
<dbReference type="InterPro" id="IPR012675">
    <property type="entry name" value="Beta-grasp_dom_sf"/>
</dbReference>
<dbReference type="InterPro" id="IPR016155">
    <property type="entry name" value="Mopterin_synth/thiamin_S_b"/>
</dbReference>
<dbReference type="PANTHER" id="PTHR34472">
    <property type="entry name" value="SULFUR CARRIER PROTEIN THIS"/>
    <property type="match status" value="1"/>
</dbReference>
<sequence length="66" mass="6772">MQITINGETRSLAEGLDVAGLVAELGLTPDGIAVAVDHAVVARGRWQGRTLDDGAQVEIVTAMQGG</sequence>
<dbReference type="NCBIfam" id="TIGR01683">
    <property type="entry name" value="thiS"/>
    <property type="match status" value="1"/>
</dbReference>
<dbReference type="InterPro" id="IPR003749">
    <property type="entry name" value="ThiS/MoaD-like"/>
</dbReference>
<dbReference type="Proteomes" id="UP000431092">
    <property type="component" value="Unassembled WGS sequence"/>
</dbReference>
<gene>
    <name evidence="1" type="primary">thiS</name>
    <name evidence="1" type="ORF">GGG17_03095</name>
</gene>
<organism evidence="1 2">
    <name type="scientific">Arsenicicoccus cauae</name>
    <dbReference type="NCBI Taxonomy" id="2663847"/>
    <lineage>
        <taxon>Bacteria</taxon>
        <taxon>Bacillati</taxon>
        <taxon>Actinomycetota</taxon>
        <taxon>Actinomycetes</taxon>
        <taxon>Micrococcales</taxon>
        <taxon>Intrasporangiaceae</taxon>
        <taxon>Arsenicicoccus</taxon>
    </lineage>
</organism>
<dbReference type="CDD" id="cd00565">
    <property type="entry name" value="Ubl_ThiS"/>
    <property type="match status" value="1"/>
</dbReference>
<dbReference type="RefSeq" id="WP_154592318.1">
    <property type="nucleotide sequence ID" value="NZ_CP171001.1"/>
</dbReference>
<dbReference type="InterPro" id="IPR010035">
    <property type="entry name" value="Thi_S"/>
</dbReference>
<dbReference type="AlphaFoldDB" id="A0A6I3I457"/>
<dbReference type="PANTHER" id="PTHR34472:SF1">
    <property type="entry name" value="SULFUR CARRIER PROTEIN THIS"/>
    <property type="match status" value="1"/>
</dbReference>
<evidence type="ECO:0000313" key="1">
    <source>
        <dbReference type="EMBL" id="MTB70974.1"/>
    </source>
</evidence>
<name>A0A6I3I457_9MICO</name>
<keyword evidence="2" id="KW-1185">Reference proteome</keyword>
<reference evidence="1 2" key="1">
    <citation type="submission" date="2019-11" db="EMBL/GenBank/DDBJ databases">
        <title>Whole genome sequencing identifies a novel species of the genus Arsenicicoccus isolated from human blood.</title>
        <authorList>
            <person name="Jeong J.H."/>
            <person name="Kweon O.J."/>
            <person name="Kim H.R."/>
            <person name="Kim T.-H."/>
            <person name="Ha S.-M."/>
            <person name="Lee M.-K."/>
        </authorList>
    </citation>
    <scope>NUCLEOTIDE SEQUENCE [LARGE SCALE GENOMIC DNA]</scope>
    <source>
        <strain evidence="1 2">MKL-02</strain>
    </source>
</reference>